<dbReference type="InterPro" id="IPR052165">
    <property type="entry name" value="Membrane_assoc_protease"/>
</dbReference>
<evidence type="ECO:0000256" key="3">
    <source>
        <dbReference type="ARBA" id="ARBA00022989"/>
    </source>
</evidence>
<feature type="domain" description="NfeD-like C-terminal" evidence="6">
    <location>
        <begin position="85"/>
        <end position="140"/>
    </location>
</feature>
<evidence type="ECO:0000256" key="4">
    <source>
        <dbReference type="ARBA" id="ARBA00023136"/>
    </source>
</evidence>
<feature type="transmembrane region" description="Helical" evidence="5">
    <location>
        <begin position="7"/>
        <end position="39"/>
    </location>
</feature>
<dbReference type="InterPro" id="IPR012340">
    <property type="entry name" value="NA-bd_OB-fold"/>
</dbReference>
<evidence type="ECO:0000256" key="5">
    <source>
        <dbReference type="SAM" id="Phobius"/>
    </source>
</evidence>
<comment type="subcellular location">
    <subcellularLocation>
        <location evidence="1">Membrane</location>
        <topology evidence="1">Multi-pass membrane protein</topology>
    </subcellularLocation>
</comment>
<organism evidence="7 8">
    <name type="scientific">Clostridium tanneri</name>
    <dbReference type="NCBI Taxonomy" id="3037988"/>
    <lineage>
        <taxon>Bacteria</taxon>
        <taxon>Bacillati</taxon>
        <taxon>Bacillota</taxon>
        <taxon>Clostridia</taxon>
        <taxon>Eubacteriales</taxon>
        <taxon>Clostridiaceae</taxon>
        <taxon>Clostridium</taxon>
    </lineage>
</organism>
<dbReference type="PANTHER" id="PTHR33507:SF3">
    <property type="entry name" value="INNER MEMBRANE PROTEIN YBBJ"/>
    <property type="match status" value="1"/>
</dbReference>
<comment type="caution">
    <text evidence="7">The sequence shown here is derived from an EMBL/GenBank/DDBJ whole genome shotgun (WGS) entry which is preliminary data.</text>
</comment>
<evidence type="ECO:0000313" key="8">
    <source>
        <dbReference type="Proteomes" id="UP001281656"/>
    </source>
</evidence>
<evidence type="ECO:0000313" key="7">
    <source>
        <dbReference type="EMBL" id="MDW8802029.1"/>
    </source>
</evidence>
<reference evidence="7 8" key="1">
    <citation type="submission" date="2023-04" db="EMBL/GenBank/DDBJ databases">
        <title>Clostridium tannerae sp. nov., isolated from the fecal material of an alpaca.</title>
        <authorList>
            <person name="Miller S."/>
            <person name="Hendry M."/>
            <person name="King J."/>
            <person name="Sankaranarayanan K."/>
            <person name="Lawson P.A."/>
        </authorList>
    </citation>
    <scope>NUCLEOTIDE SEQUENCE [LARGE SCALE GENOMIC DNA]</scope>
    <source>
        <strain evidence="7 8">A1-XYC3</strain>
    </source>
</reference>
<keyword evidence="2 5" id="KW-0812">Transmembrane</keyword>
<evidence type="ECO:0000256" key="1">
    <source>
        <dbReference type="ARBA" id="ARBA00004141"/>
    </source>
</evidence>
<keyword evidence="4 5" id="KW-0472">Membrane</keyword>
<evidence type="ECO:0000259" key="6">
    <source>
        <dbReference type="Pfam" id="PF01957"/>
    </source>
</evidence>
<protein>
    <submittedName>
        <fullName evidence="7">NfeD family protein</fullName>
    </submittedName>
</protein>
<dbReference type="PANTHER" id="PTHR33507">
    <property type="entry name" value="INNER MEMBRANE PROTEIN YBBJ"/>
    <property type="match status" value="1"/>
</dbReference>
<dbReference type="InterPro" id="IPR002810">
    <property type="entry name" value="NfeD-like_C"/>
</dbReference>
<dbReference type="Gene3D" id="2.40.50.140">
    <property type="entry name" value="Nucleic acid-binding proteins"/>
    <property type="match status" value="1"/>
</dbReference>
<gene>
    <name evidence="7" type="ORF">P8V03_12800</name>
</gene>
<evidence type="ECO:0000256" key="2">
    <source>
        <dbReference type="ARBA" id="ARBA00022692"/>
    </source>
</evidence>
<dbReference type="EMBL" id="JARUJP010000015">
    <property type="protein sequence ID" value="MDW8802029.1"/>
    <property type="molecule type" value="Genomic_DNA"/>
</dbReference>
<dbReference type="RefSeq" id="WP_261672760.1">
    <property type="nucleotide sequence ID" value="NZ_JARUJP010000015.1"/>
</dbReference>
<feature type="transmembrane region" description="Helical" evidence="5">
    <location>
        <begin position="45"/>
        <end position="69"/>
    </location>
</feature>
<dbReference type="SUPFAM" id="SSF141322">
    <property type="entry name" value="NfeD domain-like"/>
    <property type="match status" value="1"/>
</dbReference>
<keyword evidence="8" id="KW-1185">Reference proteome</keyword>
<dbReference type="Pfam" id="PF01957">
    <property type="entry name" value="NfeD"/>
    <property type="match status" value="1"/>
</dbReference>
<dbReference type="Proteomes" id="UP001281656">
    <property type="component" value="Unassembled WGS sequence"/>
</dbReference>
<keyword evidence="3 5" id="KW-1133">Transmembrane helix</keyword>
<name>A0ABU4JV44_9CLOT</name>
<accession>A0ABU4JV44</accession>
<proteinExistence type="predicted"/>
<sequence>MISSIILWLIVGGAALAIDIATSSFLFVWFTVGAIAAIIMQTLDFSFIAQLITFIVVSGISMAVGYPIARRTIKSSVKRTPVREETYVGKILTVDEDILEEGKIRVDGVYWQAVNDGETIEKGDQVKITEVKGNRIIIKKI</sequence>